<dbReference type="GO" id="GO:0097730">
    <property type="term" value="C:non-motile cilium"/>
    <property type="evidence" value="ECO:0007669"/>
    <property type="project" value="InterPro"/>
</dbReference>
<name>A0AAV5UR26_9BILA</name>
<evidence type="ECO:0000313" key="3">
    <source>
        <dbReference type="Proteomes" id="UP001432322"/>
    </source>
</evidence>
<reference evidence="2" key="1">
    <citation type="submission" date="2023-10" db="EMBL/GenBank/DDBJ databases">
        <title>Genome assembly of Pristionchus species.</title>
        <authorList>
            <person name="Yoshida K."/>
            <person name="Sommer R.J."/>
        </authorList>
    </citation>
    <scope>NUCLEOTIDE SEQUENCE</scope>
    <source>
        <strain evidence="2">RS5133</strain>
    </source>
</reference>
<dbReference type="AlphaFoldDB" id="A0AAV5UR26"/>
<feature type="region of interest" description="Disordered" evidence="1">
    <location>
        <begin position="48"/>
        <end position="72"/>
    </location>
</feature>
<dbReference type="PANTHER" id="PTHR31043">
    <property type="entry name" value="NEPHROCYSTIN-4"/>
    <property type="match status" value="1"/>
</dbReference>
<organism evidence="2 3">
    <name type="scientific">Pristionchus fissidentatus</name>
    <dbReference type="NCBI Taxonomy" id="1538716"/>
    <lineage>
        <taxon>Eukaryota</taxon>
        <taxon>Metazoa</taxon>
        <taxon>Ecdysozoa</taxon>
        <taxon>Nematoda</taxon>
        <taxon>Chromadorea</taxon>
        <taxon>Rhabditida</taxon>
        <taxon>Rhabditina</taxon>
        <taxon>Diplogasteromorpha</taxon>
        <taxon>Diplogasteroidea</taxon>
        <taxon>Neodiplogasteridae</taxon>
        <taxon>Pristionchus</taxon>
    </lineage>
</organism>
<dbReference type="InterPro" id="IPR029775">
    <property type="entry name" value="NPHP4"/>
</dbReference>
<dbReference type="Proteomes" id="UP001432322">
    <property type="component" value="Unassembled WGS sequence"/>
</dbReference>
<dbReference type="GO" id="GO:1904491">
    <property type="term" value="P:protein localization to ciliary transition zone"/>
    <property type="evidence" value="ECO:0007669"/>
    <property type="project" value="TreeGrafter"/>
</dbReference>
<dbReference type="EMBL" id="BTSY01000001">
    <property type="protein sequence ID" value="GMT08774.1"/>
    <property type="molecule type" value="Genomic_DNA"/>
</dbReference>
<protein>
    <submittedName>
        <fullName evidence="2">Uncharacterized protein</fullName>
    </submittedName>
</protein>
<evidence type="ECO:0000313" key="2">
    <source>
        <dbReference type="EMBL" id="GMT08774.1"/>
    </source>
</evidence>
<dbReference type="PANTHER" id="PTHR31043:SF3">
    <property type="entry name" value="NEPHROCYSTIN-4"/>
    <property type="match status" value="1"/>
</dbReference>
<comment type="caution">
    <text evidence="2">The sequence shown here is derived from an EMBL/GenBank/DDBJ whole genome shotgun (WGS) entry which is preliminary data.</text>
</comment>
<feature type="non-terminal residue" evidence="2">
    <location>
        <position position="1"/>
    </location>
</feature>
<dbReference type="GO" id="GO:0035869">
    <property type="term" value="C:ciliary transition zone"/>
    <property type="evidence" value="ECO:0007669"/>
    <property type="project" value="TreeGrafter"/>
</dbReference>
<dbReference type="GO" id="GO:0097546">
    <property type="term" value="C:ciliary base"/>
    <property type="evidence" value="ECO:0007669"/>
    <property type="project" value="TreeGrafter"/>
</dbReference>
<dbReference type="GO" id="GO:0090090">
    <property type="term" value="P:negative regulation of canonical Wnt signaling pathway"/>
    <property type="evidence" value="ECO:0007669"/>
    <property type="project" value="InterPro"/>
</dbReference>
<keyword evidence="3" id="KW-1185">Reference proteome</keyword>
<feature type="non-terminal residue" evidence="2">
    <location>
        <position position="101"/>
    </location>
</feature>
<gene>
    <name evidence="2" type="ORF">PFISCL1PPCAC_72</name>
</gene>
<sequence length="101" mass="11453">GRRVNELKKHQKMEVIERRLRVGVHNGLAYISAPLTVHLVPQEEIMTGTQSLRRKARSSSKGPNRPPSHHSLVVRSRISLPIVKDPRFALVFSVDFLLGVR</sequence>
<dbReference type="GO" id="GO:0036064">
    <property type="term" value="C:ciliary basal body"/>
    <property type="evidence" value="ECO:0007669"/>
    <property type="project" value="TreeGrafter"/>
</dbReference>
<accession>A0AAV5UR26</accession>
<proteinExistence type="predicted"/>
<evidence type="ECO:0000256" key="1">
    <source>
        <dbReference type="SAM" id="MobiDB-lite"/>
    </source>
</evidence>